<name>A0ABY2TM77_9BACT</name>
<evidence type="ECO:0000256" key="4">
    <source>
        <dbReference type="ARBA" id="ARBA00022989"/>
    </source>
</evidence>
<proteinExistence type="predicted"/>
<dbReference type="InterPro" id="IPR001123">
    <property type="entry name" value="LeuE-type"/>
</dbReference>
<feature type="transmembrane region" description="Helical" evidence="6">
    <location>
        <begin position="138"/>
        <end position="162"/>
    </location>
</feature>
<keyword evidence="5 6" id="KW-0472">Membrane</keyword>
<organism evidence="7 8">
    <name type="scientific">Campylobacter taeniopygiae</name>
    <dbReference type="NCBI Taxonomy" id="2510188"/>
    <lineage>
        <taxon>Bacteria</taxon>
        <taxon>Pseudomonadati</taxon>
        <taxon>Campylobacterota</taxon>
        <taxon>Epsilonproteobacteria</taxon>
        <taxon>Campylobacterales</taxon>
        <taxon>Campylobacteraceae</taxon>
        <taxon>Campylobacter</taxon>
    </lineage>
</organism>
<keyword evidence="8" id="KW-1185">Reference proteome</keyword>
<reference evidence="7 8" key="1">
    <citation type="submission" date="2018-05" db="EMBL/GenBank/DDBJ databases">
        <title>Novel Campyloabacter and Helicobacter Species and Strains.</title>
        <authorList>
            <person name="Mannion A.J."/>
            <person name="Shen Z."/>
            <person name="Fox J.G."/>
        </authorList>
    </citation>
    <scope>NUCLEOTIDE SEQUENCE [LARGE SCALE GENOMIC DNA]</scope>
    <source>
        <strain evidence="8">MIT10-5678</strain>
    </source>
</reference>
<evidence type="ECO:0000313" key="8">
    <source>
        <dbReference type="Proteomes" id="UP000309584"/>
    </source>
</evidence>
<evidence type="ECO:0000256" key="5">
    <source>
        <dbReference type="ARBA" id="ARBA00023136"/>
    </source>
</evidence>
<keyword evidence="2" id="KW-1003">Cell membrane</keyword>
<feature type="transmembrane region" description="Helical" evidence="6">
    <location>
        <begin position="6"/>
        <end position="25"/>
    </location>
</feature>
<protein>
    <submittedName>
        <fullName evidence="7">Threonine transporter RhtB</fullName>
    </submittedName>
</protein>
<dbReference type="EMBL" id="NXLY01000012">
    <property type="protein sequence ID" value="TKX33594.1"/>
    <property type="molecule type" value="Genomic_DNA"/>
</dbReference>
<gene>
    <name evidence="7" type="ORF">CQA75_06695</name>
</gene>
<dbReference type="PANTHER" id="PTHR30086">
    <property type="entry name" value="ARGININE EXPORTER PROTEIN ARGO"/>
    <property type="match status" value="1"/>
</dbReference>
<comment type="subcellular location">
    <subcellularLocation>
        <location evidence="1">Cell membrane</location>
        <topology evidence="1">Multi-pass membrane protein</topology>
    </subcellularLocation>
</comment>
<feature type="transmembrane region" description="Helical" evidence="6">
    <location>
        <begin position="67"/>
        <end position="87"/>
    </location>
</feature>
<evidence type="ECO:0000256" key="1">
    <source>
        <dbReference type="ARBA" id="ARBA00004651"/>
    </source>
</evidence>
<feature type="transmembrane region" description="Helical" evidence="6">
    <location>
        <begin position="107"/>
        <end position="132"/>
    </location>
</feature>
<dbReference type="RefSeq" id="WP_137624246.1">
    <property type="nucleotide sequence ID" value="NZ_NXLY01000012.1"/>
</dbReference>
<feature type="transmembrane region" description="Helical" evidence="6">
    <location>
        <begin position="174"/>
        <end position="191"/>
    </location>
</feature>
<feature type="transmembrane region" description="Helical" evidence="6">
    <location>
        <begin position="37"/>
        <end position="61"/>
    </location>
</feature>
<dbReference type="Pfam" id="PF01810">
    <property type="entry name" value="LysE"/>
    <property type="match status" value="1"/>
</dbReference>
<evidence type="ECO:0000256" key="6">
    <source>
        <dbReference type="SAM" id="Phobius"/>
    </source>
</evidence>
<evidence type="ECO:0000256" key="3">
    <source>
        <dbReference type="ARBA" id="ARBA00022692"/>
    </source>
</evidence>
<evidence type="ECO:0000256" key="2">
    <source>
        <dbReference type="ARBA" id="ARBA00022475"/>
    </source>
</evidence>
<dbReference type="PANTHER" id="PTHR30086:SF5">
    <property type="entry name" value="HOMOGENTISATE EXPORT PROTEIN"/>
    <property type="match status" value="1"/>
</dbReference>
<keyword evidence="4 6" id="KW-1133">Transmembrane helix</keyword>
<dbReference type="Proteomes" id="UP000309584">
    <property type="component" value="Unassembled WGS sequence"/>
</dbReference>
<keyword evidence="3 6" id="KW-0812">Transmembrane</keyword>
<evidence type="ECO:0000313" key="7">
    <source>
        <dbReference type="EMBL" id="TKX33594.1"/>
    </source>
</evidence>
<sequence>MDYLLFIFTFASVSLLPGLCMNLAFSLGLSLGYKNVLWMMIGELFGLAIIVICCAFGANFISQHANLFKIFKIFGALYLFYVAFNLIKSHAKIHETKITKKAKFSLVFQGFITSITNPKTWIFILSILPSFLRFHTSVLFLTSMILLIEFCSLNLYALGGSFFKIFMNKHLNKLNKISAFCIIILAIGIMFD</sequence>
<accession>A0ABY2TM77</accession>
<comment type="caution">
    <text evidence="7">The sequence shown here is derived from an EMBL/GenBank/DDBJ whole genome shotgun (WGS) entry which is preliminary data.</text>
</comment>